<accession>A0A4E9DYE4</accession>
<dbReference type="Proteomes" id="UP000746612">
    <property type="component" value="Unassembled WGS sequence"/>
</dbReference>
<proteinExistence type="predicted"/>
<evidence type="ECO:0000313" key="2">
    <source>
        <dbReference type="EMBL" id="CAG1999191.1"/>
    </source>
</evidence>
<feature type="region of interest" description="Disordered" evidence="1">
    <location>
        <begin position="96"/>
        <end position="121"/>
    </location>
</feature>
<name>A0A4E9DYE4_GIBZA</name>
<dbReference type="EMBL" id="CAAKMV010000135">
    <property type="protein sequence ID" value="VIO58744.1"/>
    <property type="molecule type" value="Genomic_DNA"/>
</dbReference>
<reference evidence="3" key="1">
    <citation type="submission" date="2019-04" db="EMBL/GenBank/DDBJ databases">
        <authorList>
            <person name="Melise S."/>
            <person name="Noan J."/>
            <person name="Okalmin O."/>
        </authorList>
    </citation>
    <scope>NUCLEOTIDE SEQUENCE</scope>
    <source>
        <strain evidence="3">FN9</strain>
    </source>
</reference>
<gene>
    <name evidence="3" type="ORF">FUG_LOCUS318417</name>
    <name evidence="2" type="ORF">MDCFG202_LOCUS449373</name>
</gene>
<feature type="compositionally biased region" description="Basic residues" evidence="1">
    <location>
        <begin position="110"/>
        <end position="120"/>
    </location>
</feature>
<organism evidence="3">
    <name type="scientific">Gibberella zeae</name>
    <name type="common">Wheat head blight fungus</name>
    <name type="synonym">Fusarium graminearum</name>
    <dbReference type="NCBI Taxonomy" id="5518"/>
    <lineage>
        <taxon>Eukaryota</taxon>
        <taxon>Fungi</taxon>
        <taxon>Dikarya</taxon>
        <taxon>Ascomycota</taxon>
        <taxon>Pezizomycotina</taxon>
        <taxon>Sordariomycetes</taxon>
        <taxon>Hypocreomycetidae</taxon>
        <taxon>Hypocreales</taxon>
        <taxon>Nectriaceae</taxon>
        <taxon>Fusarium</taxon>
    </lineage>
</organism>
<evidence type="ECO:0000256" key="1">
    <source>
        <dbReference type="SAM" id="MobiDB-lite"/>
    </source>
</evidence>
<reference evidence="2" key="2">
    <citation type="submission" date="2021-03" db="EMBL/GenBank/DDBJ databases">
        <authorList>
            <person name="Alouane T."/>
            <person name="Langin T."/>
            <person name="Bonhomme L."/>
        </authorList>
    </citation>
    <scope>NUCLEOTIDE SEQUENCE</scope>
    <source>
        <strain evidence="2">MDC_Fg202</strain>
    </source>
</reference>
<dbReference type="EMBL" id="CAJPIJ010000163">
    <property type="protein sequence ID" value="CAG1999191.1"/>
    <property type="molecule type" value="Genomic_DNA"/>
</dbReference>
<evidence type="ECO:0000313" key="3">
    <source>
        <dbReference type="EMBL" id="VIO58744.1"/>
    </source>
</evidence>
<protein>
    <submittedName>
        <fullName evidence="3">Uncharacterized protein</fullName>
    </submittedName>
</protein>
<dbReference type="AlphaFoldDB" id="A0A4E9DYE4"/>
<sequence length="186" mass="21774">MLANGVPYIVAIPIACAKPSSDGRTCGLFKPSQGQQMKLLHENARGSLPTVSFPYRRRRDFYYVDVLQTVQACPNKRQRSMNKQLVFRTMTYNNEDGDDEYHEGEDHLVQQRRSRRQPRRRAQDFGYSTGLNNMFLAHAAQVLAFAHQYWDKDLRYLKDSDYQRRFPINQRYSQDKVIATSFHSTT</sequence>